<comment type="pathway">
    <text evidence="1 10">Carbohydrate metabolism; tricarboxylic acid cycle; succinate from succinyl-CoA (ligase route): step 1/1.</text>
</comment>
<organism evidence="13 14">
    <name type="scientific">Diversispora eburnea</name>
    <dbReference type="NCBI Taxonomy" id="1213867"/>
    <lineage>
        <taxon>Eukaryota</taxon>
        <taxon>Fungi</taxon>
        <taxon>Fungi incertae sedis</taxon>
        <taxon>Mucoromycota</taxon>
        <taxon>Glomeromycotina</taxon>
        <taxon>Glomeromycetes</taxon>
        <taxon>Diversisporales</taxon>
        <taxon>Diversisporaceae</taxon>
        <taxon>Diversispora</taxon>
    </lineage>
</organism>
<evidence type="ECO:0000259" key="11">
    <source>
        <dbReference type="Pfam" id="PF00549"/>
    </source>
</evidence>
<dbReference type="GO" id="GO:0000287">
    <property type="term" value="F:magnesium ion binding"/>
    <property type="evidence" value="ECO:0007669"/>
    <property type="project" value="UniProtKB-UniRule"/>
</dbReference>
<feature type="domain" description="ATP-grasp fold succinyl-CoA synthetase-type" evidence="12">
    <location>
        <begin position="103"/>
        <end position="309"/>
    </location>
</feature>
<dbReference type="FunFam" id="3.40.50.261:FF:000001">
    <property type="entry name" value="Succinate--CoA ligase [ADP-forming] subunit beta"/>
    <property type="match status" value="1"/>
</dbReference>
<dbReference type="GO" id="GO:0005739">
    <property type="term" value="C:mitochondrion"/>
    <property type="evidence" value="ECO:0007669"/>
    <property type="project" value="UniProtKB-SubCell"/>
</dbReference>
<dbReference type="OrthoDB" id="1552at2759"/>
<dbReference type="Pfam" id="PF00549">
    <property type="entry name" value="Ligase_CoA"/>
    <property type="match status" value="1"/>
</dbReference>
<dbReference type="AlphaFoldDB" id="A0A9N8V765"/>
<feature type="binding site" evidence="10">
    <location>
        <position position="214"/>
    </location>
    <ligand>
        <name>ATP</name>
        <dbReference type="ChEBI" id="CHEBI:30616"/>
    </ligand>
</feature>
<proteinExistence type="inferred from homology"/>
<feature type="binding site" evidence="10">
    <location>
        <begin position="153"/>
        <end position="155"/>
    </location>
    <ligand>
        <name>ATP</name>
        <dbReference type="ChEBI" id="CHEBI:30616"/>
    </ligand>
</feature>
<feature type="binding site" evidence="10">
    <location>
        <position position="320"/>
    </location>
    <ligand>
        <name>Mg(2+)</name>
        <dbReference type="ChEBI" id="CHEBI:18420"/>
    </ligand>
</feature>
<dbReference type="SUPFAM" id="SSF52210">
    <property type="entry name" value="Succinyl-CoA synthetase domains"/>
    <property type="match status" value="1"/>
</dbReference>
<dbReference type="Gene3D" id="3.30.470.20">
    <property type="entry name" value="ATP-grasp fold, B domain"/>
    <property type="match status" value="1"/>
</dbReference>
<dbReference type="NCBIfam" id="TIGR01016">
    <property type="entry name" value="sucCoAbeta"/>
    <property type="match status" value="1"/>
</dbReference>
<comment type="function">
    <text evidence="10">Succinyl-CoA synthetase functions in the citric acid cycle (TCA), coupling the hydrolysis of succinyl-CoA to the synthesis of ATP and thus represents the only step of substrate-level phosphorylation in the TCA. The beta subunit provides nucleotide specificity of the enzyme and binds the substrate succinate, while the binding sites for coenzyme A and phosphate are found in the alpha subunit.</text>
</comment>
<accession>A0A9N8V765</accession>
<comment type="similarity">
    <text evidence="10">Belongs to the succinate/malate CoA ligase beta subunit family.</text>
</comment>
<feature type="binding site" evidence="10">
    <location>
        <position position="146"/>
    </location>
    <ligand>
        <name>ATP</name>
        <dbReference type="ChEBI" id="CHEBI:30616"/>
    </ligand>
</feature>
<keyword evidence="2 10" id="KW-0816">Tricarboxylic acid cycle</keyword>
<dbReference type="EMBL" id="CAJVPK010000085">
    <property type="protein sequence ID" value="CAG8445468.1"/>
    <property type="molecule type" value="Genomic_DNA"/>
</dbReference>
<feature type="binding site" evidence="10">
    <location>
        <begin position="422"/>
        <end position="424"/>
    </location>
    <ligand>
        <name>substrate</name>
        <note>ligand shared with subunit alpha</note>
    </ligand>
</feature>
<dbReference type="NCBIfam" id="NF001913">
    <property type="entry name" value="PRK00696.1"/>
    <property type="match status" value="1"/>
</dbReference>
<dbReference type="Gene3D" id="3.40.50.261">
    <property type="entry name" value="Succinyl-CoA synthetase domains"/>
    <property type="match status" value="1"/>
</dbReference>
<dbReference type="InterPro" id="IPR005811">
    <property type="entry name" value="SUCC_ACL_C"/>
</dbReference>
<dbReference type="GO" id="GO:0006104">
    <property type="term" value="P:succinyl-CoA metabolic process"/>
    <property type="evidence" value="ECO:0007669"/>
    <property type="project" value="TreeGrafter"/>
</dbReference>
<comment type="caution">
    <text evidence="10">Lacks conserved residue(s) required for the propagation of feature annotation.</text>
</comment>
<evidence type="ECO:0000256" key="3">
    <source>
        <dbReference type="ARBA" id="ARBA00022598"/>
    </source>
</evidence>
<dbReference type="EC" id="6.2.1.5" evidence="10"/>
<comment type="caution">
    <text evidence="13">The sequence shown here is derived from an EMBL/GenBank/DDBJ whole genome shotgun (WGS) entry which is preliminary data.</text>
</comment>
<keyword evidence="10" id="KW-0496">Mitochondrion</keyword>
<evidence type="ECO:0000256" key="9">
    <source>
        <dbReference type="ARBA" id="ARBA00063570"/>
    </source>
</evidence>
<evidence type="ECO:0000259" key="12">
    <source>
        <dbReference type="Pfam" id="PF08442"/>
    </source>
</evidence>
<keyword evidence="8" id="KW-0809">Transit peptide</keyword>
<comment type="catalytic activity">
    <reaction evidence="10">
        <text>succinate + ATP + CoA = succinyl-CoA + ADP + phosphate</text>
        <dbReference type="Rhea" id="RHEA:17661"/>
        <dbReference type="ChEBI" id="CHEBI:30031"/>
        <dbReference type="ChEBI" id="CHEBI:30616"/>
        <dbReference type="ChEBI" id="CHEBI:43474"/>
        <dbReference type="ChEBI" id="CHEBI:57287"/>
        <dbReference type="ChEBI" id="CHEBI:57292"/>
        <dbReference type="ChEBI" id="CHEBI:456216"/>
        <dbReference type="EC" id="6.2.1.5"/>
    </reaction>
</comment>
<dbReference type="Pfam" id="PF08442">
    <property type="entry name" value="ATP-grasp_2"/>
    <property type="match status" value="1"/>
</dbReference>
<dbReference type="Proteomes" id="UP000789706">
    <property type="component" value="Unassembled WGS sequence"/>
</dbReference>
<reference evidence="13" key="1">
    <citation type="submission" date="2021-06" db="EMBL/GenBank/DDBJ databases">
        <authorList>
            <person name="Kallberg Y."/>
            <person name="Tangrot J."/>
            <person name="Rosling A."/>
        </authorList>
    </citation>
    <scope>NUCLEOTIDE SEQUENCE</scope>
    <source>
        <strain evidence="13">AZ414A</strain>
    </source>
</reference>
<keyword evidence="3 10" id="KW-0436">Ligase</keyword>
<dbReference type="InterPro" id="IPR013650">
    <property type="entry name" value="ATP-grasp_succ-CoA_synth-type"/>
</dbReference>
<comment type="subunit">
    <text evidence="9">Heterodimer of an alpha and a beta subunit. The beta subunit determines specificity for GTP.</text>
</comment>
<dbReference type="SUPFAM" id="SSF56059">
    <property type="entry name" value="Glutathione synthetase ATP-binding domain-like"/>
    <property type="match status" value="1"/>
</dbReference>
<evidence type="ECO:0000256" key="8">
    <source>
        <dbReference type="ARBA" id="ARBA00022946"/>
    </source>
</evidence>
<dbReference type="InterPro" id="IPR005809">
    <property type="entry name" value="Succ_CoA_ligase-like_bsu"/>
</dbReference>
<dbReference type="FunFam" id="3.30.470.20:FF:000002">
    <property type="entry name" value="Succinate--CoA ligase [ADP-forming] subunit beta"/>
    <property type="match status" value="1"/>
</dbReference>
<dbReference type="FunFam" id="3.30.1490.20:FF:000004">
    <property type="entry name" value="Succinate--CoA ligase [ADP-forming] subunit beta, mitochondrial"/>
    <property type="match status" value="1"/>
</dbReference>
<gene>
    <name evidence="13" type="ORF">DEBURN_LOCUS1763</name>
</gene>
<feature type="binding site" evidence="10">
    <location>
        <position position="306"/>
    </location>
    <ligand>
        <name>Mg(2+)</name>
        <dbReference type="ChEBI" id="CHEBI:18420"/>
    </ligand>
</feature>
<dbReference type="GO" id="GO:0004775">
    <property type="term" value="F:succinate-CoA ligase (ADP-forming) activity"/>
    <property type="evidence" value="ECO:0007669"/>
    <property type="project" value="UniProtKB-UniRule"/>
</dbReference>
<evidence type="ECO:0000256" key="7">
    <source>
        <dbReference type="ARBA" id="ARBA00022842"/>
    </source>
</evidence>
<evidence type="ECO:0000256" key="6">
    <source>
        <dbReference type="ARBA" id="ARBA00022840"/>
    </source>
</evidence>
<dbReference type="InterPro" id="IPR013815">
    <property type="entry name" value="ATP_grasp_subdomain_1"/>
</dbReference>
<keyword evidence="7 10" id="KW-0460">Magnesium</keyword>
<dbReference type="HAMAP" id="MF_00558">
    <property type="entry name" value="Succ_CoA_beta"/>
    <property type="match status" value="1"/>
</dbReference>
<dbReference type="Gene3D" id="3.30.1490.20">
    <property type="entry name" value="ATP-grasp fold, A domain"/>
    <property type="match status" value="1"/>
</dbReference>
<evidence type="ECO:0000256" key="4">
    <source>
        <dbReference type="ARBA" id="ARBA00022723"/>
    </source>
</evidence>
<protein>
    <recommendedName>
        <fullName evidence="10">Succinate--CoA ligase [ADP-forming] subunit beta, mitochondrial</fullName>
        <ecNumber evidence="10">6.2.1.5</ecNumber>
    </recommendedName>
    <alternativeName>
        <fullName evidence="10">Succinyl-CoA synthetase beta chain</fullName>
        <shortName evidence="10">SCS-beta</shortName>
    </alternativeName>
</protein>
<evidence type="ECO:0000313" key="13">
    <source>
        <dbReference type="EMBL" id="CAG8445468.1"/>
    </source>
</evidence>
<comment type="cofactor">
    <cofactor evidence="10">
        <name>Mg(2+)</name>
        <dbReference type="ChEBI" id="CHEBI:18420"/>
    </cofactor>
    <text evidence="10">Binds 1 Mg(2+) ion per subunit.</text>
</comment>
<dbReference type="GO" id="GO:0006099">
    <property type="term" value="P:tricarboxylic acid cycle"/>
    <property type="evidence" value="ECO:0007669"/>
    <property type="project" value="UniProtKB-UniRule"/>
</dbReference>
<evidence type="ECO:0000256" key="2">
    <source>
        <dbReference type="ARBA" id="ARBA00022532"/>
    </source>
</evidence>
<evidence type="ECO:0000256" key="10">
    <source>
        <dbReference type="HAMAP-Rule" id="MF_03219"/>
    </source>
</evidence>
<feature type="domain" description="ATP-citrate synthase/succinyl-CoA ligase C-terminal" evidence="11">
    <location>
        <begin position="367"/>
        <end position="476"/>
    </location>
</feature>
<dbReference type="InterPro" id="IPR016102">
    <property type="entry name" value="Succinyl-CoA_synth-like"/>
</dbReference>
<keyword evidence="4 10" id="KW-0479">Metal-binding</keyword>
<keyword evidence="14" id="KW-1185">Reference proteome</keyword>
<keyword evidence="6 10" id="KW-0067">ATP-binding</keyword>
<sequence>MSRTNSIHLYRHTLRYLRSPDLPFPYLSSKLCYNARDLFEIHRYEQNQAKIKKLVEDGWQDLGFIKAWRFLEKDLLDQIFRGFGNSGNNAKLSNGQQRRNLSIHEYMSMELLNKYGINTPKGGVARTPQEARDVVLKLGTEDAVIKAQVLAGGRGKGVFDSGLKGGVRPIYSPAEAKMFAEQMLGHKLVTKQTGAAGKICNSVFIVERKFVRREFYFAILQDRKAQGPVVVASSQGGVDIETVAAENPEAIITLPIDIDIGLSKDDAKYLAERLGFSQKVLDDAADMIQKLYKLFIEKDCTQVEINPMAESSDHEVLCMDAKLNFDDNAEFRQKDIFQLRDTSQEDSREVAASKYNLNYIGLNGQIGCLAMSTMDIIKLHGGEPANFLDVGGGATAEQVTEAFKIISSDPQVTAILVNIFGGIMRCDIIAQGIIQAATHLSLTMPVIVDEAKRLIAESGLRIISVDDLDDAASKSVQLSKIVQIARQANIGVNFELPI</sequence>
<evidence type="ECO:0000313" key="14">
    <source>
        <dbReference type="Proteomes" id="UP000789706"/>
    </source>
</evidence>
<name>A0A9N8V765_9GLOM</name>
<dbReference type="GO" id="GO:0005524">
    <property type="term" value="F:ATP binding"/>
    <property type="evidence" value="ECO:0007669"/>
    <property type="project" value="UniProtKB-UniRule"/>
</dbReference>
<keyword evidence="5 10" id="KW-0547">Nucleotide-binding</keyword>
<dbReference type="GO" id="GO:0042709">
    <property type="term" value="C:succinate-CoA ligase complex"/>
    <property type="evidence" value="ECO:0007669"/>
    <property type="project" value="TreeGrafter"/>
</dbReference>
<dbReference type="PANTHER" id="PTHR11815:SF1">
    <property type="entry name" value="SUCCINATE--COA LIGASE [ADP-FORMING] SUBUNIT BETA, MITOCHONDRIAL"/>
    <property type="match status" value="1"/>
</dbReference>
<evidence type="ECO:0000256" key="1">
    <source>
        <dbReference type="ARBA" id="ARBA00005064"/>
    </source>
</evidence>
<dbReference type="PANTHER" id="PTHR11815">
    <property type="entry name" value="SUCCINYL-COA SYNTHETASE BETA CHAIN"/>
    <property type="match status" value="1"/>
</dbReference>
<evidence type="ECO:0000256" key="5">
    <source>
        <dbReference type="ARBA" id="ARBA00022741"/>
    </source>
</evidence>
<comment type="subcellular location">
    <subcellularLocation>
        <location evidence="10">Mitochondrion</location>
    </subcellularLocation>
</comment>